<evidence type="ECO:0000313" key="4">
    <source>
        <dbReference type="RefSeq" id="XP_039138907.1"/>
    </source>
</evidence>
<proteinExistence type="predicted"/>
<keyword evidence="3" id="KW-1185">Reference proteome</keyword>
<dbReference type="FunFam" id="1.25.40.10:FF:000242">
    <property type="entry name" value="Pentatricopeptide repeat-containing protein"/>
    <property type="match status" value="1"/>
</dbReference>
<dbReference type="InterPro" id="IPR011990">
    <property type="entry name" value="TPR-like_helical_dom_sf"/>
</dbReference>
<dbReference type="AlphaFoldDB" id="A0AB40CG41"/>
<gene>
    <name evidence="4" type="primary">LOC120276251</name>
</gene>
<evidence type="ECO:0000313" key="3">
    <source>
        <dbReference type="Proteomes" id="UP001515500"/>
    </source>
</evidence>
<feature type="repeat" description="PPR" evidence="2">
    <location>
        <begin position="205"/>
        <end position="239"/>
    </location>
</feature>
<evidence type="ECO:0000256" key="1">
    <source>
        <dbReference type="ARBA" id="ARBA00022737"/>
    </source>
</evidence>
<feature type="repeat" description="PPR" evidence="2">
    <location>
        <begin position="102"/>
        <end position="136"/>
    </location>
</feature>
<dbReference type="GO" id="GO:0003723">
    <property type="term" value="F:RNA binding"/>
    <property type="evidence" value="ECO:0007669"/>
    <property type="project" value="InterPro"/>
</dbReference>
<dbReference type="NCBIfam" id="TIGR00756">
    <property type="entry name" value="PPR"/>
    <property type="match status" value="4"/>
</dbReference>
<dbReference type="Gene3D" id="1.25.40.10">
    <property type="entry name" value="Tetratricopeptide repeat domain"/>
    <property type="match status" value="2"/>
</dbReference>
<reference evidence="4" key="1">
    <citation type="submission" date="2025-08" db="UniProtKB">
        <authorList>
            <consortium name="RefSeq"/>
        </authorList>
    </citation>
    <scope>IDENTIFICATION</scope>
</reference>
<dbReference type="InterPro" id="IPR046960">
    <property type="entry name" value="PPR_At4g14850-like_plant"/>
</dbReference>
<keyword evidence="1" id="KW-0677">Repeat</keyword>
<dbReference type="GeneID" id="120276251"/>
<dbReference type="Pfam" id="PF01535">
    <property type="entry name" value="PPR"/>
    <property type="match status" value="4"/>
</dbReference>
<organism evidence="3 4">
    <name type="scientific">Dioscorea cayennensis subsp. rotundata</name>
    <name type="common">White Guinea yam</name>
    <name type="synonym">Dioscorea rotundata</name>
    <dbReference type="NCBI Taxonomy" id="55577"/>
    <lineage>
        <taxon>Eukaryota</taxon>
        <taxon>Viridiplantae</taxon>
        <taxon>Streptophyta</taxon>
        <taxon>Embryophyta</taxon>
        <taxon>Tracheophyta</taxon>
        <taxon>Spermatophyta</taxon>
        <taxon>Magnoliopsida</taxon>
        <taxon>Liliopsida</taxon>
        <taxon>Dioscoreales</taxon>
        <taxon>Dioscoreaceae</taxon>
        <taxon>Dioscorea</taxon>
    </lineage>
</organism>
<dbReference type="PANTHER" id="PTHR47926">
    <property type="entry name" value="PENTATRICOPEPTIDE REPEAT-CONTAINING PROTEIN"/>
    <property type="match status" value="1"/>
</dbReference>
<sequence length="319" mass="34313">MAVFAAQLRPPPTPATNASFGTLYTNGNGTLTRTEAYLSLPRLLKSCANSSALSPGSQLHAISVKLDLCSDVFIQTALLSFYSSCGYLDTALQLFDRMPHRNLITWTAAIDACLRSDHPHLAISLFVQMRDFGIVPDTFALVSFLASCSSLCALDLGRGAHAHLSKTGTEPTPFLATALVDMYCKCGSLDDAIKVFDLLPSSAKTVQVWNSMLHGLSLHGLGMNALQMFDEMQRALVQPNSVTFVALLCGCAHAGLVEEGKMYFGLMRSKYGIEPGVKHFGCMVDLLGRAGLIDEAFDLVAQHVSPGQPCHMGSFAQCL</sequence>
<evidence type="ECO:0000256" key="2">
    <source>
        <dbReference type="PROSITE-ProRule" id="PRU00708"/>
    </source>
</evidence>
<dbReference type="PROSITE" id="PS51375">
    <property type="entry name" value="PPR"/>
    <property type="match status" value="2"/>
</dbReference>
<dbReference type="InterPro" id="IPR002885">
    <property type="entry name" value="PPR_rpt"/>
</dbReference>
<dbReference type="RefSeq" id="XP_039138907.1">
    <property type="nucleotide sequence ID" value="XM_039282973.1"/>
</dbReference>
<dbReference type="Proteomes" id="UP001515500">
    <property type="component" value="Chromosome 14"/>
</dbReference>
<dbReference type="Pfam" id="PF13041">
    <property type="entry name" value="PPR_2"/>
    <property type="match status" value="1"/>
</dbReference>
<dbReference type="FunFam" id="1.25.40.10:FF:000285">
    <property type="entry name" value="Pentatricopeptide repeat-containing protein, chloroplastic"/>
    <property type="match status" value="1"/>
</dbReference>
<name>A0AB40CG41_DIOCR</name>
<protein>
    <submittedName>
        <fullName evidence="4">Pentatricopeptide repeat-containing protein At2g02980, chloroplastic-like</fullName>
    </submittedName>
</protein>
<dbReference type="GO" id="GO:0009451">
    <property type="term" value="P:RNA modification"/>
    <property type="evidence" value="ECO:0007669"/>
    <property type="project" value="InterPro"/>
</dbReference>
<accession>A0AB40CG41</accession>